<evidence type="ECO:0000256" key="1">
    <source>
        <dbReference type="SAM" id="MobiDB-lite"/>
    </source>
</evidence>
<dbReference type="InParanoid" id="B7G9X8"/>
<gene>
    <name evidence="2" type="ORF">PHATRDRAFT_39901</name>
</gene>
<proteinExistence type="predicted"/>
<keyword evidence="3" id="KW-1185">Reference proteome</keyword>
<dbReference type="HOGENOM" id="CLU_1443619_0_0_1"/>
<dbReference type="Proteomes" id="UP000000759">
    <property type="component" value="Chromosome 21"/>
</dbReference>
<sequence>MSNFLAIVWHFASHGSSSLIGSASSMDIFLWDCEWLAFIFGLRLFGGVVVDMDTIFWAKTPDYLNVQDYDTCREAASSIFEFWDIGAAFPSGLRGMMCCGGWQKCGTLMGEVKITKQHTTDVSPAHLVKSIDMPADQLIKTKLSIRYIDARRLAQEAAQGLASGATEANIVEEACELFEDLGHEEQEAMKAAADAEPEWKRKALEQAERREREWEIQAARERQQTDGKAQSATIENDDETGAYGPGSETTTYTTVKRTSTTRVVPVDGGPHQVGTSASCCVVL</sequence>
<reference evidence="2 3" key="1">
    <citation type="journal article" date="2008" name="Nature">
        <title>The Phaeodactylum genome reveals the evolutionary history of diatom genomes.</title>
        <authorList>
            <person name="Bowler C."/>
            <person name="Allen A.E."/>
            <person name="Badger J.H."/>
            <person name="Grimwood J."/>
            <person name="Jabbari K."/>
            <person name="Kuo A."/>
            <person name="Maheswari U."/>
            <person name="Martens C."/>
            <person name="Maumus F."/>
            <person name="Otillar R.P."/>
            <person name="Rayko E."/>
            <person name="Salamov A."/>
            <person name="Vandepoele K."/>
            <person name="Beszteri B."/>
            <person name="Gruber A."/>
            <person name="Heijde M."/>
            <person name="Katinka M."/>
            <person name="Mock T."/>
            <person name="Valentin K."/>
            <person name="Verret F."/>
            <person name="Berges J.A."/>
            <person name="Brownlee C."/>
            <person name="Cadoret J.P."/>
            <person name="Chiovitti A."/>
            <person name="Choi C.J."/>
            <person name="Coesel S."/>
            <person name="De Martino A."/>
            <person name="Detter J.C."/>
            <person name="Durkin C."/>
            <person name="Falciatore A."/>
            <person name="Fournet J."/>
            <person name="Haruta M."/>
            <person name="Huysman M.J."/>
            <person name="Jenkins B.D."/>
            <person name="Jiroutova K."/>
            <person name="Jorgensen R.E."/>
            <person name="Joubert Y."/>
            <person name="Kaplan A."/>
            <person name="Kroger N."/>
            <person name="Kroth P.G."/>
            <person name="La Roche J."/>
            <person name="Lindquist E."/>
            <person name="Lommer M."/>
            <person name="Martin-Jezequel V."/>
            <person name="Lopez P.J."/>
            <person name="Lucas S."/>
            <person name="Mangogna M."/>
            <person name="McGinnis K."/>
            <person name="Medlin L.K."/>
            <person name="Montsant A."/>
            <person name="Oudot-Le Secq M.P."/>
            <person name="Napoli C."/>
            <person name="Obornik M."/>
            <person name="Parker M.S."/>
            <person name="Petit J.L."/>
            <person name="Porcel B.M."/>
            <person name="Poulsen N."/>
            <person name="Robison M."/>
            <person name="Rychlewski L."/>
            <person name="Rynearson T.A."/>
            <person name="Schmutz J."/>
            <person name="Shapiro H."/>
            <person name="Siaut M."/>
            <person name="Stanley M."/>
            <person name="Sussman M.R."/>
            <person name="Taylor A.R."/>
            <person name="Vardi A."/>
            <person name="von Dassow P."/>
            <person name="Vyverman W."/>
            <person name="Willis A."/>
            <person name="Wyrwicz L.S."/>
            <person name="Rokhsar D.S."/>
            <person name="Weissenbach J."/>
            <person name="Armbrust E.V."/>
            <person name="Green B.R."/>
            <person name="Van de Peer Y."/>
            <person name="Grigoriev I.V."/>
        </authorList>
    </citation>
    <scope>NUCLEOTIDE SEQUENCE [LARGE SCALE GENOMIC DNA]</scope>
    <source>
        <strain evidence="2 3">CCAP 1055/1</strain>
    </source>
</reference>
<dbReference type="RefSeq" id="XP_002183968.1">
    <property type="nucleotide sequence ID" value="XM_002183932.1"/>
</dbReference>
<reference evidence="3" key="2">
    <citation type="submission" date="2008-08" db="EMBL/GenBank/DDBJ databases">
        <authorList>
            <consortium name="Diatom Consortium"/>
            <person name="Grigoriev I."/>
            <person name="Grimwood J."/>
            <person name="Kuo A."/>
            <person name="Otillar R.P."/>
            <person name="Salamov A."/>
            <person name="Detter J.C."/>
            <person name="Lindquist E."/>
            <person name="Shapiro H."/>
            <person name="Lucas S."/>
            <person name="Glavina del Rio T."/>
            <person name="Pitluck S."/>
            <person name="Rokhsar D."/>
            <person name="Bowler C."/>
        </authorList>
    </citation>
    <scope>GENOME REANNOTATION</scope>
    <source>
        <strain evidence="3">CCAP 1055/1</strain>
    </source>
</reference>
<organism evidence="2 3">
    <name type="scientific">Phaeodactylum tricornutum (strain CCAP 1055/1)</name>
    <dbReference type="NCBI Taxonomy" id="556484"/>
    <lineage>
        <taxon>Eukaryota</taxon>
        <taxon>Sar</taxon>
        <taxon>Stramenopiles</taxon>
        <taxon>Ochrophyta</taxon>
        <taxon>Bacillariophyta</taxon>
        <taxon>Bacillariophyceae</taxon>
        <taxon>Bacillariophycidae</taxon>
        <taxon>Naviculales</taxon>
        <taxon>Phaeodactylaceae</taxon>
        <taxon>Phaeodactylum</taxon>
    </lineage>
</organism>
<protein>
    <submittedName>
        <fullName evidence="2">Uncharacterized protein</fullName>
    </submittedName>
</protein>
<name>B7G9X8_PHATC</name>
<accession>B7G9X8</accession>
<dbReference type="PaxDb" id="2850-Phatr39901"/>
<feature type="region of interest" description="Disordered" evidence="1">
    <location>
        <begin position="218"/>
        <end position="256"/>
    </location>
</feature>
<evidence type="ECO:0000313" key="3">
    <source>
        <dbReference type="Proteomes" id="UP000000759"/>
    </source>
</evidence>
<dbReference type="GeneID" id="7195533"/>
<dbReference type="KEGG" id="pti:PHATRDRAFT_39901"/>
<evidence type="ECO:0000313" key="2">
    <source>
        <dbReference type="EMBL" id="EEC44637.1"/>
    </source>
</evidence>
<dbReference type="AlphaFoldDB" id="B7G9X8"/>
<dbReference type="EMBL" id="CM000623">
    <property type="protein sequence ID" value="EEC44637.1"/>
    <property type="molecule type" value="Genomic_DNA"/>
</dbReference>